<dbReference type="SUPFAM" id="SSF103515">
    <property type="entry name" value="Autotransporter"/>
    <property type="match status" value="1"/>
</dbReference>
<dbReference type="Proteomes" id="UP000271227">
    <property type="component" value="Unassembled WGS sequence"/>
</dbReference>
<dbReference type="InterPro" id="IPR036709">
    <property type="entry name" value="Autotransporte_beta_dom_sf"/>
</dbReference>
<dbReference type="InterPro" id="IPR005546">
    <property type="entry name" value="Autotransporte_beta"/>
</dbReference>
<keyword evidence="1" id="KW-0732">Signal</keyword>
<evidence type="ECO:0000256" key="1">
    <source>
        <dbReference type="SAM" id="SignalP"/>
    </source>
</evidence>
<gene>
    <name evidence="3" type="ORF">BXY39_1516</name>
</gene>
<reference evidence="3 4" key="1">
    <citation type="submission" date="2018-10" db="EMBL/GenBank/DDBJ databases">
        <title>Genomic Encyclopedia of Archaeal and Bacterial Type Strains, Phase II (KMG-II): from individual species to whole genera.</title>
        <authorList>
            <person name="Goeker M."/>
        </authorList>
    </citation>
    <scope>NUCLEOTIDE SEQUENCE [LARGE SCALE GENOMIC DNA]</scope>
    <source>
        <strain evidence="3 4">DSM 25217</strain>
    </source>
</reference>
<comment type="caution">
    <text evidence="3">The sequence shown here is derived from an EMBL/GenBank/DDBJ whole genome shotgun (WGS) entry which is preliminary data.</text>
</comment>
<proteinExistence type="predicted"/>
<evidence type="ECO:0000313" key="4">
    <source>
        <dbReference type="Proteomes" id="UP000271227"/>
    </source>
</evidence>
<dbReference type="NCBIfam" id="TIGR01414">
    <property type="entry name" value="autotrans_barl"/>
    <property type="match status" value="1"/>
</dbReference>
<keyword evidence="4" id="KW-1185">Reference proteome</keyword>
<evidence type="ECO:0000313" key="3">
    <source>
        <dbReference type="EMBL" id="RMB08870.1"/>
    </source>
</evidence>
<dbReference type="RefSeq" id="WP_121938193.1">
    <property type="nucleotide sequence ID" value="NZ_REFR01000010.1"/>
</dbReference>
<dbReference type="InterPro" id="IPR006315">
    <property type="entry name" value="OM_autotransptr_brl_dom"/>
</dbReference>
<dbReference type="SMART" id="SM00869">
    <property type="entry name" value="Autotransporter"/>
    <property type="match status" value="1"/>
</dbReference>
<evidence type="ECO:0000259" key="2">
    <source>
        <dbReference type="PROSITE" id="PS51208"/>
    </source>
</evidence>
<accession>A0A3M0CKG1</accession>
<dbReference type="Gene3D" id="2.40.128.130">
    <property type="entry name" value="Autotransporter beta-domain"/>
    <property type="match status" value="1"/>
</dbReference>
<dbReference type="InParanoid" id="A0A3M0CKG1"/>
<feature type="chain" id="PRO_5018070384" evidence="1">
    <location>
        <begin position="25"/>
        <end position="1034"/>
    </location>
</feature>
<sequence length="1034" mass="108322">MIHLSYRTGIAATLVMSLLPQSHAQDATIDEEETASVSTTQRLGQGPATLTITSEGSINVTQGTALRIDGPHTLDLSGALISSAERDATGLLIDASGQAINADLTLSGSMTVGNSDSDTRDLSISSLNVGIDIAGGEGFFGDITASGSNRVTVYGSDATGMRIGTGFNGDIVIDGALSVIGNRGIGLDIQAPVTGDIRLDGTVSANDLDSIGVRVGGPVTGAVTVAGTVSIGTAPQVDGDGNNVDGISGLAGLLVEQDITGGLLLEGVGRNNTGVDEDGERFGPTTDSVINSRGSGTAFLLENRKADTSDLVIGLVNETDYGLIMRGTVSATPSDPGVDTLAARLTGGDDGRLTRVEGGIWLDTGIIDAESLDANATGLILGNGFSTPILFNDGRIQGETLRSAQLNDDGETVFGPGGSAFGLLIEETASLPELDNRGSIIAIAAGDDSSAVALRDQSGTLTEIINRGTIAAIIQEDGTGSAIAIDLGASDADLRLVNNGAIIGDIFLGSGDDRVRFANGSHEGRLDFGTGNDTLVLRGETELEAVVSSSGTLHLDAAETSLTLPASQRLTATTGFFGTDTTIEFQLNPRSGESSQLVFTDTLTLTDTVVIRPTLNSLSLDQQSFVLIDAGTIAGAGDITEFVEIDALPFLFNVDFSQETVDRTQLVLDVELKTAEELGLDANFTTLYNALTTEGILEERLDEAFATVADEAATNIALTSLLPDLTNASFDLEVERLRIHEQNISNRLRTFVTDQAYESGFWARETISLSDVSDANSLLDGDILNIDLSLGYDRSISDSLAVGLSGTFTLAGFSRDEELGSELSRIGGAVSAYGMWRNGGLYAGVDVGAAFATTERERQTVVQSQERLSEADNTLFSAHATAEVGYDLKVGGLHLAPFGRLTTMIANEGSYTEEGTNALNYSVESRDMTYIAATYGAYAGYDIKWDANNILRPMVFAQRTDQLNSDTLDPIIATVVDTDETLTFNAELLDGGSESFGGGFFLFGGAYSSYIGYRQDKFDTRTVHSGTINFRLEF</sequence>
<name>A0A3M0CKG1_9PROT</name>
<dbReference type="PROSITE" id="PS51208">
    <property type="entry name" value="AUTOTRANSPORTER"/>
    <property type="match status" value="1"/>
</dbReference>
<feature type="signal peptide" evidence="1">
    <location>
        <begin position="1"/>
        <end position="24"/>
    </location>
</feature>
<feature type="domain" description="Autotransporter" evidence="2">
    <location>
        <begin position="754"/>
        <end position="1034"/>
    </location>
</feature>
<dbReference type="AlphaFoldDB" id="A0A3M0CKG1"/>
<dbReference type="OrthoDB" id="7613961at2"/>
<protein>
    <submittedName>
        <fullName evidence="3">Autotransporter-like protein</fullName>
    </submittedName>
</protein>
<dbReference type="Pfam" id="PF03797">
    <property type="entry name" value="Autotransporter"/>
    <property type="match status" value="1"/>
</dbReference>
<dbReference type="EMBL" id="REFR01000010">
    <property type="protein sequence ID" value="RMB08870.1"/>
    <property type="molecule type" value="Genomic_DNA"/>
</dbReference>
<dbReference type="GO" id="GO:0019867">
    <property type="term" value="C:outer membrane"/>
    <property type="evidence" value="ECO:0007669"/>
    <property type="project" value="InterPro"/>
</dbReference>
<organism evidence="3 4">
    <name type="scientific">Eilatimonas milleporae</name>
    <dbReference type="NCBI Taxonomy" id="911205"/>
    <lineage>
        <taxon>Bacteria</taxon>
        <taxon>Pseudomonadati</taxon>
        <taxon>Pseudomonadota</taxon>
        <taxon>Alphaproteobacteria</taxon>
        <taxon>Kordiimonadales</taxon>
        <taxon>Kordiimonadaceae</taxon>
        <taxon>Eilatimonas</taxon>
    </lineage>
</organism>